<feature type="domain" description="ABC transporter" evidence="6">
    <location>
        <begin position="369"/>
        <end position="603"/>
    </location>
</feature>
<dbReference type="PANTHER" id="PTHR43394">
    <property type="entry name" value="ATP-DEPENDENT PERMEASE MDL1, MITOCHONDRIAL"/>
    <property type="match status" value="1"/>
</dbReference>
<organism evidence="8 9">
    <name type="scientific">Clostridium mobile</name>
    <dbReference type="NCBI Taxonomy" id="2841512"/>
    <lineage>
        <taxon>Bacteria</taxon>
        <taxon>Bacillati</taxon>
        <taxon>Bacillota</taxon>
        <taxon>Clostridia</taxon>
        <taxon>Eubacteriales</taxon>
        <taxon>Clostridiaceae</taxon>
        <taxon>Clostridium</taxon>
    </lineage>
</organism>
<comment type="subcellular location">
    <subcellularLocation>
        <location evidence="1">Membrane</location>
        <topology evidence="1">Multi-pass membrane protein</topology>
    </subcellularLocation>
</comment>
<evidence type="ECO:0000259" key="6">
    <source>
        <dbReference type="PROSITE" id="PS50893"/>
    </source>
</evidence>
<dbReference type="RefSeq" id="WP_216439144.1">
    <property type="nucleotide sequence ID" value="NZ_JAHLQF010000002.1"/>
</dbReference>
<proteinExistence type="predicted"/>
<dbReference type="PANTHER" id="PTHR43394:SF1">
    <property type="entry name" value="ATP-BINDING CASSETTE SUB-FAMILY B MEMBER 10, MITOCHONDRIAL"/>
    <property type="match status" value="1"/>
</dbReference>
<dbReference type="Pfam" id="PF00664">
    <property type="entry name" value="ABC_membrane"/>
    <property type="match status" value="1"/>
</dbReference>
<keyword evidence="3 5" id="KW-1133">Transmembrane helix</keyword>
<feature type="transmembrane region" description="Helical" evidence="5">
    <location>
        <begin position="89"/>
        <end position="111"/>
    </location>
</feature>
<dbReference type="PROSITE" id="PS50929">
    <property type="entry name" value="ABC_TM1F"/>
    <property type="match status" value="1"/>
</dbReference>
<dbReference type="GO" id="GO:0005524">
    <property type="term" value="F:ATP binding"/>
    <property type="evidence" value="ECO:0007669"/>
    <property type="project" value="UniProtKB-KW"/>
</dbReference>
<dbReference type="InterPro" id="IPR039421">
    <property type="entry name" value="Type_1_exporter"/>
</dbReference>
<evidence type="ECO:0000313" key="9">
    <source>
        <dbReference type="Proteomes" id="UP000726170"/>
    </source>
</evidence>
<dbReference type="CDD" id="cd03254">
    <property type="entry name" value="ABCC_Glucan_exporter_like"/>
    <property type="match status" value="1"/>
</dbReference>
<evidence type="ECO:0000256" key="2">
    <source>
        <dbReference type="ARBA" id="ARBA00022692"/>
    </source>
</evidence>
<keyword evidence="9" id="KW-1185">Reference proteome</keyword>
<dbReference type="Pfam" id="PF00005">
    <property type="entry name" value="ABC_tran"/>
    <property type="match status" value="1"/>
</dbReference>
<dbReference type="PROSITE" id="PS50893">
    <property type="entry name" value="ABC_TRANSPORTER_2"/>
    <property type="match status" value="1"/>
</dbReference>
<name>A0ABS6EHH5_9CLOT</name>
<dbReference type="InterPro" id="IPR003593">
    <property type="entry name" value="AAA+_ATPase"/>
</dbReference>
<evidence type="ECO:0000256" key="5">
    <source>
        <dbReference type="SAM" id="Phobius"/>
    </source>
</evidence>
<feature type="transmembrane region" description="Helical" evidence="5">
    <location>
        <begin position="176"/>
        <end position="204"/>
    </location>
</feature>
<dbReference type="InterPro" id="IPR003439">
    <property type="entry name" value="ABC_transporter-like_ATP-bd"/>
</dbReference>
<gene>
    <name evidence="8" type="ORF">KQI86_10095</name>
</gene>
<protein>
    <submittedName>
        <fullName evidence="8">ABC transporter ATP-binding protein/permease</fullName>
    </submittedName>
</protein>
<comment type="caution">
    <text evidence="8">The sequence shown here is derived from an EMBL/GenBank/DDBJ whole genome shotgun (WGS) entry which is preliminary data.</text>
</comment>
<feature type="domain" description="ABC transmembrane type-1" evidence="7">
    <location>
        <begin position="48"/>
        <end position="335"/>
    </location>
</feature>
<feature type="transmembrane region" description="Helical" evidence="5">
    <location>
        <begin position="284"/>
        <end position="313"/>
    </location>
</feature>
<evidence type="ECO:0000313" key="8">
    <source>
        <dbReference type="EMBL" id="MBU5484683.1"/>
    </source>
</evidence>
<evidence type="ECO:0000256" key="3">
    <source>
        <dbReference type="ARBA" id="ARBA00022989"/>
    </source>
</evidence>
<evidence type="ECO:0000256" key="4">
    <source>
        <dbReference type="ARBA" id="ARBA00023136"/>
    </source>
</evidence>
<feature type="transmembrane region" description="Helical" evidence="5">
    <location>
        <begin position="46"/>
        <end position="68"/>
    </location>
</feature>
<dbReference type="InterPro" id="IPR011527">
    <property type="entry name" value="ABC1_TM_dom"/>
</dbReference>
<keyword evidence="8" id="KW-0547">Nucleotide-binding</keyword>
<keyword evidence="8" id="KW-0067">ATP-binding</keyword>
<evidence type="ECO:0000259" key="7">
    <source>
        <dbReference type="PROSITE" id="PS50929"/>
    </source>
</evidence>
<accession>A0ABS6EHH5</accession>
<dbReference type="CDD" id="cd18547">
    <property type="entry name" value="ABC_6TM_Tm288_like"/>
    <property type="match status" value="1"/>
</dbReference>
<evidence type="ECO:0000256" key="1">
    <source>
        <dbReference type="ARBA" id="ARBA00004141"/>
    </source>
</evidence>
<dbReference type="EMBL" id="JAHLQF010000002">
    <property type="protein sequence ID" value="MBU5484683.1"/>
    <property type="molecule type" value="Genomic_DNA"/>
</dbReference>
<dbReference type="SMART" id="SM00382">
    <property type="entry name" value="AAA"/>
    <property type="match status" value="1"/>
</dbReference>
<keyword evidence="2 5" id="KW-0812">Transmembrane</keyword>
<sequence>MERKGFGSPSKNKGSFGRGMKPVVKPKNFKETFLRLWTYFGKERKLLLVVFSLIIISSALGLLVPYFIGRAVDIISLGQMKVDFNGLKIIIGILIFTYFADSFISFIQGWIMAGVSQKIVFTLRASLFDKLQNLPISFFDTHTHGEIMSRLSNDIENVSTTISQSTIQLMSSSINILGALIMMLLLSPLLTLASMITIPMVFLLTSNIAKKTKVLFKEQQVILGNLNGHIEESISGIAVIKAFNREDRIIEEFHNINSNLCEVGIKAQIWSGYLMPLMNVINNLGFAVVAVIGGVLSIKGGGAITVGIIASFLSYSRQFTRPLNDLANIFNTLQSAVAGAERVFEILDEKEESEDVKGARTLENIRGEVEFRDVTFGYREDVPVIKNINFKVKKGSNIALVGPTGAGKTTIVNLLTRFYEATDGEILIDDKNIKEYTRDSLRRCFGMVLQDTYLFSGTVKENIKYGRVEARDEEIEEAAKMANAHSFIKRLPQGYDTLLVEGGVNLSQGQRQLLAIARAILSNPSILILDEATSSVDTRTELRIQEALLKLMNGRTSFIIAHRLSTIKDADIIMVIDEGKIKESGSHHELIDKRGAYYNLYKSQFSQ</sequence>
<dbReference type="Proteomes" id="UP000726170">
    <property type="component" value="Unassembled WGS sequence"/>
</dbReference>
<keyword evidence="4 5" id="KW-0472">Membrane</keyword>
<dbReference type="PROSITE" id="PS00211">
    <property type="entry name" value="ABC_TRANSPORTER_1"/>
    <property type="match status" value="1"/>
</dbReference>
<dbReference type="InterPro" id="IPR017871">
    <property type="entry name" value="ABC_transporter-like_CS"/>
</dbReference>
<reference evidence="8 9" key="1">
    <citation type="submission" date="2021-06" db="EMBL/GenBank/DDBJ databases">
        <authorList>
            <person name="Sun Q."/>
            <person name="Li D."/>
        </authorList>
    </citation>
    <scope>NUCLEOTIDE SEQUENCE [LARGE SCALE GENOMIC DNA]</scope>
    <source>
        <strain evidence="8 9">MSJ-11</strain>
    </source>
</reference>